<dbReference type="Proteomes" id="UP000315908">
    <property type="component" value="Unassembled WGS sequence"/>
</dbReference>
<accession>A0A562M6S2</accession>
<evidence type="ECO:0000313" key="1">
    <source>
        <dbReference type="EMBL" id="TWI15637.1"/>
    </source>
</evidence>
<reference evidence="1 2" key="1">
    <citation type="journal article" date="2015" name="Stand. Genomic Sci.">
        <title>Genomic Encyclopedia of Bacterial and Archaeal Type Strains, Phase III: the genomes of soil and plant-associated and newly described type strains.</title>
        <authorList>
            <person name="Whitman W.B."/>
            <person name="Woyke T."/>
            <person name="Klenk H.P."/>
            <person name="Zhou Y."/>
            <person name="Lilburn T.G."/>
            <person name="Beck B.J."/>
            <person name="De Vos P."/>
            <person name="Vandamme P."/>
            <person name="Eisen J.A."/>
            <person name="Garrity G."/>
            <person name="Hugenholtz P."/>
            <person name="Kyrpides N.C."/>
        </authorList>
    </citation>
    <scope>NUCLEOTIDE SEQUENCE [LARGE SCALE GENOMIC DNA]</scope>
    <source>
        <strain evidence="1 2">CGMCC 1.6855</strain>
    </source>
</reference>
<organism evidence="1 2">
    <name type="scientific">Sphingobacterium siyangense</name>
    <dbReference type="NCBI Taxonomy" id="459529"/>
    <lineage>
        <taxon>Bacteria</taxon>
        <taxon>Pseudomonadati</taxon>
        <taxon>Bacteroidota</taxon>
        <taxon>Sphingobacteriia</taxon>
        <taxon>Sphingobacteriales</taxon>
        <taxon>Sphingobacteriaceae</taxon>
        <taxon>Sphingobacterium</taxon>
    </lineage>
</organism>
<name>A0A562M6S2_9SPHI</name>
<dbReference type="AlphaFoldDB" id="A0A562M6S2"/>
<sequence length="71" mass="7939">MMNSKSNTIPLNTLSDIYASGIVVANNTSQTLGLDSITEANRDDYHIFVILEKGSGLFEIDFKQYELNPNR</sequence>
<dbReference type="EMBL" id="VLKR01000040">
    <property type="protein sequence ID" value="TWI15637.1"/>
    <property type="molecule type" value="Genomic_DNA"/>
</dbReference>
<evidence type="ECO:0000313" key="2">
    <source>
        <dbReference type="Proteomes" id="UP000315908"/>
    </source>
</evidence>
<protein>
    <submittedName>
        <fullName evidence="1">Uncharacterized protein</fullName>
    </submittedName>
</protein>
<proteinExistence type="predicted"/>
<comment type="caution">
    <text evidence="1">The sequence shown here is derived from an EMBL/GenBank/DDBJ whole genome shotgun (WGS) entry which is preliminary data.</text>
</comment>
<dbReference type="OrthoDB" id="2585681at2"/>
<gene>
    <name evidence="1" type="ORF">IQ31_04920</name>
</gene>
<dbReference type="RefSeq" id="WP_145330587.1">
    <property type="nucleotide sequence ID" value="NZ_VLKR01000040.1"/>
</dbReference>